<evidence type="ECO:0000256" key="10">
    <source>
        <dbReference type="ARBA" id="ARBA00023158"/>
    </source>
</evidence>
<dbReference type="Pfam" id="PF13489">
    <property type="entry name" value="Methyltransf_23"/>
    <property type="match status" value="1"/>
</dbReference>
<dbReference type="GO" id="GO:0001510">
    <property type="term" value="P:RNA methylation"/>
    <property type="evidence" value="ECO:0007669"/>
    <property type="project" value="InterPro"/>
</dbReference>
<evidence type="ECO:0000256" key="13">
    <source>
        <dbReference type="SAM" id="MobiDB-lite"/>
    </source>
</evidence>
<organism evidence="15 16">
    <name type="scientific">Saezia sanguinis</name>
    <dbReference type="NCBI Taxonomy" id="1965230"/>
    <lineage>
        <taxon>Bacteria</taxon>
        <taxon>Pseudomonadati</taxon>
        <taxon>Pseudomonadota</taxon>
        <taxon>Betaproteobacteria</taxon>
        <taxon>Burkholderiales</taxon>
        <taxon>Saeziaceae</taxon>
        <taxon>Saezia</taxon>
    </lineage>
</organism>
<feature type="domain" description="Hen1 N-terminal" evidence="14">
    <location>
        <begin position="1"/>
        <end position="239"/>
    </location>
</feature>
<dbReference type="GO" id="GO:0046872">
    <property type="term" value="F:metal ion binding"/>
    <property type="evidence" value="ECO:0007669"/>
    <property type="project" value="UniProtKB-KW"/>
</dbReference>
<evidence type="ECO:0000256" key="4">
    <source>
        <dbReference type="ARBA" id="ARBA00022603"/>
    </source>
</evidence>
<keyword evidence="15" id="KW-0830">Ubiquinone</keyword>
<dbReference type="SUPFAM" id="SSF53335">
    <property type="entry name" value="S-adenosyl-L-methionine-dependent methyltransferases"/>
    <property type="match status" value="1"/>
</dbReference>
<evidence type="ECO:0000256" key="3">
    <source>
        <dbReference type="ARBA" id="ARBA00021330"/>
    </source>
</evidence>
<keyword evidence="6" id="KW-0949">S-adenosyl-L-methionine</keyword>
<protein>
    <recommendedName>
        <fullName evidence="3">Small RNA 2'-O-methyltransferase</fullName>
        <ecNumber evidence="11">2.1.1.386</ecNumber>
    </recommendedName>
</protein>
<gene>
    <name evidence="15" type="primary">ubiG_2</name>
    <name evidence="15" type="ORF">CUZ56_00651</name>
</gene>
<dbReference type="Pfam" id="PF12623">
    <property type="entry name" value="Hen1_L"/>
    <property type="match status" value="1"/>
</dbReference>
<dbReference type="GO" id="GO:0003723">
    <property type="term" value="F:RNA binding"/>
    <property type="evidence" value="ECO:0007669"/>
    <property type="project" value="UniProtKB-KW"/>
</dbReference>
<dbReference type="InterPro" id="IPR026610">
    <property type="entry name" value="Hen1"/>
</dbReference>
<evidence type="ECO:0000256" key="11">
    <source>
        <dbReference type="ARBA" id="ARBA00035025"/>
    </source>
</evidence>
<dbReference type="AlphaFoldDB" id="A0A433SHM3"/>
<comment type="cofactor">
    <cofactor evidence="1">
        <name>Mg(2+)</name>
        <dbReference type="ChEBI" id="CHEBI:18420"/>
    </cofactor>
</comment>
<dbReference type="EMBL" id="PQSP01000001">
    <property type="protein sequence ID" value="RUS68164.1"/>
    <property type="molecule type" value="Genomic_DNA"/>
</dbReference>
<keyword evidence="8" id="KW-0460">Magnesium</keyword>
<dbReference type="InterPro" id="IPR038546">
    <property type="entry name" value="Hen1_N_sf"/>
</dbReference>
<keyword evidence="7" id="KW-0479">Metal-binding</keyword>
<dbReference type="OrthoDB" id="9795085at2"/>
<dbReference type="CDD" id="cd02440">
    <property type="entry name" value="AdoMet_MTases"/>
    <property type="match status" value="1"/>
</dbReference>
<evidence type="ECO:0000313" key="16">
    <source>
        <dbReference type="Proteomes" id="UP000286947"/>
    </source>
</evidence>
<dbReference type="Gene3D" id="3.30.1610.20">
    <property type="entry name" value="Hen1, N-terminal domain"/>
    <property type="match status" value="1"/>
</dbReference>
<comment type="catalytic activity">
    <reaction evidence="12">
        <text>small RNA 3'-end nucleotide + S-adenosyl-L-methionine = small RNA 3'-end 2'-O-methylnucleotide + S-adenosyl-L-homocysteine + H(+)</text>
        <dbReference type="Rhea" id="RHEA:37887"/>
        <dbReference type="Rhea" id="RHEA-COMP:10415"/>
        <dbReference type="Rhea" id="RHEA-COMP:10416"/>
        <dbReference type="ChEBI" id="CHEBI:15378"/>
        <dbReference type="ChEBI" id="CHEBI:57856"/>
        <dbReference type="ChEBI" id="CHEBI:59789"/>
        <dbReference type="ChEBI" id="CHEBI:74896"/>
        <dbReference type="ChEBI" id="CHEBI:74898"/>
        <dbReference type="EC" id="2.1.1.386"/>
    </reaction>
</comment>
<evidence type="ECO:0000313" key="15">
    <source>
        <dbReference type="EMBL" id="RUS68164.1"/>
    </source>
</evidence>
<dbReference type="GO" id="GO:0031047">
    <property type="term" value="P:regulatory ncRNA-mediated gene silencing"/>
    <property type="evidence" value="ECO:0007669"/>
    <property type="project" value="UniProtKB-KW"/>
</dbReference>
<evidence type="ECO:0000256" key="7">
    <source>
        <dbReference type="ARBA" id="ARBA00022723"/>
    </source>
</evidence>
<dbReference type="NCBIfam" id="TIGR04074">
    <property type="entry name" value="bacter_Hen1"/>
    <property type="match status" value="1"/>
</dbReference>
<keyword evidence="5 15" id="KW-0808">Transferase</keyword>
<comment type="caution">
    <text evidence="15">The sequence shown here is derived from an EMBL/GenBank/DDBJ whole genome shotgun (WGS) entry which is preliminary data.</text>
</comment>
<dbReference type="PANTHER" id="PTHR21404:SF3">
    <property type="entry name" value="SMALL RNA 2'-O-METHYLTRANSFERASE"/>
    <property type="match status" value="1"/>
</dbReference>
<dbReference type="Proteomes" id="UP000286947">
    <property type="component" value="Unassembled WGS sequence"/>
</dbReference>
<evidence type="ECO:0000256" key="2">
    <source>
        <dbReference type="ARBA" id="ARBA00009026"/>
    </source>
</evidence>
<evidence type="ECO:0000256" key="9">
    <source>
        <dbReference type="ARBA" id="ARBA00022884"/>
    </source>
</evidence>
<evidence type="ECO:0000256" key="5">
    <source>
        <dbReference type="ARBA" id="ARBA00022679"/>
    </source>
</evidence>
<proteinExistence type="inferred from homology"/>
<reference evidence="15 16" key="1">
    <citation type="submission" date="2018-01" db="EMBL/GenBank/DDBJ databases">
        <title>Saezia sanguinis gen. nov., sp. nov., in the order Burkholderiales isolated from human blood.</title>
        <authorList>
            <person name="Medina-Pascual M.J."/>
            <person name="Valdezate S."/>
            <person name="Monzon S."/>
            <person name="Cuesta I."/>
            <person name="Carrasco G."/>
            <person name="Villalon P."/>
            <person name="Saez-Nieto J.A."/>
        </authorList>
    </citation>
    <scope>NUCLEOTIDE SEQUENCE [LARGE SCALE GENOMIC DNA]</scope>
    <source>
        <strain evidence="15 16">CNM695-12</strain>
    </source>
</reference>
<evidence type="ECO:0000256" key="6">
    <source>
        <dbReference type="ARBA" id="ARBA00022691"/>
    </source>
</evidence>
<keyword evidence="4 15" id="KW-0489">Methyltransferase</keyword>
<dbReference type="InterPro" id="IPR029063">
    <property type="entry name" value="SAM-dependent_MTases_sf"/>
</dbReference>
<accession>A0A433SHM3</accession>
<evidence type="ECO:0000256" key="1">
    <source>
        <dbReference type="ARBA" id="ARBA00001946"/>
    </source>
</evidence>
<sequence length="492" mass="55696">MLLNITTTHRPATDMGYLLGKNPERLQTFTIPFGKAHVFYPQANDECCSVVLYADIDPVGLVRGRGEGDGVLAQYVNDRPYTASSFLSVAMARVFSSALSGRSRERPELALTAIPLQAHLPVIRCQAGEEKLRECFEPLGYQVDVTPIVLDVQFPQWGESGYFDLKLSATIRLSDLLMHLYVLLPAIDGSKHYYIGEDEVQKLIEKGRDWLLEHPQREWIMNRYLKRQRSLVHMALEKLLEDSPDVLLADEQALEEEADDVDVTAEGQETEGQEAVPQNDAATVNGEQALEKPLSLNAQRMNTVVDTLVAANVHSVVDLGCGEGRLLRHLLGKRQFEKLLGIDVSNIVLERAFSRLKLDRLPPMKRKRIELAQGSLTYRDARLQGFDAACAIEVIEHMDAERIPAFERALFEYAQPPMVIVTTPNVEYNARFEGLADDVLRHKDHRFEWTRSEFERWANGVCERYGYRVEFVPIGQFDPEVGAPTQMGVFRR</sequence>
<dbReference type="GO" id="GO:0090486">
    <property type="term" value="F:small RNA 2'-O-methyltransferase activity"/>
    <property type="evidence" value="ECO:0007669"/>
    <property type="project" value="UniProtKB-EC"/>
</dbReference>
<name>A0A433SHM3_9BURK</name>
<dbReference type="InterPro" id="IPR024740">
    <property type="entry name" value="Hen1_N"/>
</dbReference>
<dbReference type="RefSeq" id="WP_126978097.1">
    <property type="nucleotide sequence ID" value="NZ_PQSP01000001.1"/>
</dbReference>
<keyword evidence="9" id="KW-0694">RNA-binding</keyword>
<keyword evidence="16" id="KW-1185">Reference proteome</keyword>
<keyword evidence="10" id="KW-0943">RNA-mediated gene silencing</keyword>
<evidence type="ECO:0000256" key="12">
    <source>
        <dbReference type="ARBA" id="ARBA00048418"/>
    </source>
</evidence>
<dbReference type="InterPro" id="IPR024026">
    <property type="entry name" value="3'-RNA_MeTfrase_Hen1_bac"/>
</dbReference>
<dbReference type="EC" id="2.1.1.386" evidence="11"/>
<dbReference type="Gene3D" id="3.40.50.150">
    <property type="entry name" value="Vaccinia Virus protein VP39"/>
    <property type="match status" value="1"/>
</dbReference>
<feature type="region of interest" description="Disordered" evidence="13">
    <location>
        <begin position="258"/>
        <end position="277"/>
    </location>
</feature>
<comment type="similarity">
    <text evidence="2">Belongs to the methyltransferase superfamily. HEN1 family.</text>
</comment>
<feature type="compositionally biased region" description="Acidic residues" evidence="13">
    <location>
        <begin position="258"/>
        <end position="272"/>
    </location>
</feature>
<evidence type="ECO:0000259" key="14">
    <source>
        <dbReference type="Pfam" id="PF12623"/>
    </source>
</evidence>
<evidence type="ECO:0000256" key="8">
    <source>
        <dbReference type="ARBA" id="ARBA00022842"/>
    </source>
</evidence>
<dbReference type="PANTHER" id="PTHR21404">
    <property type="entry name" value="HEN1"/>
    <property type="match status" value="1"/>
</dbReference>